<accession>A0A0H5C652</accession>
<keyword evidence="1" id="KW-0378">Hydrolase</keyword>
<dbReference type="PANTHER" id="PTHR28283:SF1">
    <property type="entry name" value="3',5'-CYCLIC-NUCLEOTIDE PHOSPHODIESTERASE 1"/>
    <property type="match status" value="1"/>
</dbReference>
<proteinExistence type="inferred from homology"/>
<dbReference type="Proteomes" id="UP000038830">
    <property type="component" value="Unassembled WGS sequence"/>
</dbReference>
<dbReference type="Pfam" id="PF02112">
    <property type="entry name" value="PDEase_II"/>
    <property type="match status" value="1"/>
</dbReference>
<dbReference type="GO" id="GO:1902660">
    <property type="term" value="P:negative regulation of glucose mediated signaling pathway"/>
    <property type="evidence" value="ECO:0007669"/>
    <property type="project" value="TreeGrafter"/>
</dbReference>
<evidence type="ECO:0000313" key="2">
    <source>
        <dbReference type="EMBL" id="CEP23468.1"/>
    </source>
</evidence>
<sequence>MFDITVLGCSGGTLEVGTSAYLVKSSRVPYQEILERELTDEIVAVDCGSGLAKLCEIVYDELCGEGDSMAIKSLSFYTKDQVSCLEKFTSRGIKRVGMQLDTQSESTPMQVAWKLNHMVKNYLLTHPHLDHCSGLVINSPSFGAHSGKRVHGLDSTCKALGENVFNNVIWPDLTASDKGSCLQLCSMEDHVPKAINSTYTVTPFKVKHGELTSSESYASTSFVISHRVLKRSILMFGDLEADDPDTPNEGLNWKIWQHVAPMIVDGSLRTVMIECSTPNVDANQPLYGHLTPATLFQELLRLRDMVRSLNGSETLEGLEVLITHIKHENAMIPDPREVILGELTELKTLHNLEVNFTILLPGQTYTVS</sequence>
<comment type="similarity">
    <text evidence="1">Belongs to the cyclic nucleotide phosphodiesterase class-II family.</text>
</comment>
<gene>
    <name evidence="2" type="primary">PDE1</name>
    <name evidence="2" type="ORF">BN1211_4056</name>
</gene>
<dbReference type="GO" id="GO:0004115">
    <property type="term" value="F:3',5'-cyclic-AMP phosphodiesterase activity"/>
    <property type="evidence" value="ECO:0007669"/>
    <property type="project" value="UniProtKB-UniRule"/>
</dbReference>
<dbReference type="CDD" id="cd07735">
    <property type="entry name" value="class_II_PDE_MBL-fold"/>
    <property type="match status" value="1"/>
</dbReference>
<dbReference type="GO" id="GO:0047555">
    <property type="term" value="F:3',5'-cyclic-GMP phosphodiesterase activity"/>
    <property type="evidence" value="ECO:0007669"/>
    <property type="project" value="TreeGrafter"/>
</dbReference>
<dbReference type="PIRSF" id="PIRSF000962">
    <property type="entry name" value="Cyc_nuc_PDEase"/>
    <property type="match status" value="1"/>
</dbReference>
<protein>
    <submittedName>
        <fullName evidence="2">PDE1 protein</fullName>
    </submittedName>
</protein>
<evidence type="ECO:0000256" key="1">
    <source>
        <dbReference type="PIRNR" id="PIRNR000962"/>
    </source>
</evidence>
<name>A0A0H5C652_CYBJN</name>
<dbReference type="SUPFAM" id="SSF56281">
    <property type="entry name" value="Metallo-hydrolase/oxidoreductase"/>
    <property type="match status" value="1"/>
</dbReference>
<keyword evidence="1" id="KW-0114">cAMP</keyword>
<dbReference type="Gene3D" id="3.60.15.10">
    <property type="entry name" value="Ribonuclease Z/Hydroxyacylglutathione hydrolase-like"/>
    <property type="match status" value="1"/>
</dbReference>
<dbReference type="GO" id="GO:0006198">
    <property type="term" value="P:cAMP catabolic process"/>
    <property type="evidence" value="ECO:0007669"/>
    <property type="project" value="UniProtKB-UniRule"/>
</dbReference>
<dbReference type="PANTHER" id="PTHR28283">
    <property type="entry name" value="3',5'-CYCLIC-NUCLEOTIDE PHOSPHODIESTERASE 1"/>
    <property type="match status" value="1"/>
</dbReference>
<evidence type="ECO:0000313" key="3">
    <source>
        <dbReference type="Proteomes" id="UP000038830"/>
    </source>
</evidence>
<dbReference type="AlphaFoldDB" id="A0A0H5C652"/>
<reference evidence="3" key="1">
    <citation type="journal article" date="2015" name="J. Biotechnol.">
        <title>The structure of the Cyberlindnera jadinii genome and its relation to Candida utilis analyzed by the occurrence of single nucleotide polymorphisms.</title>
        <authorList>
            <person name="Rupp O."/>
            <person name="Brinkrolf K."/>
            <person name="Buerth C."/>
            <person name="Kunigo M."/>
            <person name="Schneider J."/>
            <person name="Jaenicke S."/>
            <person name="Goesmann A."/>
            <person name="Puehler A."/>
            <person name="Jaeger K.-E."/>
            <person name="Ernst J.F."/>
        </authorList>
    </citation>
    <scope>NUCLEOTIDE SEQUENCE [LARGE SCALE GENOMIC DNA]</scope>
    <source>
        <strain evidence="3">ATCC 18201 / CBS 1600 / BCRC 20928 / JCM 3617 / NBRC 0987 / NRRL Y-1542</strain>
    </source>
</reference>
<dbReference type="InterPro" id="IPR036866">
    <property type="entry name" value="RibonucZ/Hydroxyglut_hydro"/>
</dbReference>
<dbReference type="PRINTS" id="PR00388">
    <property type="entry name" value="PDIESTERASE2"/>
</dbReference>
<dbReference type="InterPro" id="IPR000396">
    <property type="entry name" value="Pdiesterase2"/>
</dbReference>
<dbReference type="EMBL" id="CDQK01000004">
    <property type="protein sequence ID" value="CEP23468.1"/>
    <property type="molecule type" value="Genomic_DNA"/>
</dbReference>
<organism evidence="2 3">
    <name type="scientific">Cyberlindnera jadinii (strain ATCC 18201 / CBS 1600 / BCRC 20928 / JCM 3617 / NBRC 0987 / NRRL Y-1542)</name>
    <name type="common">Torula yeast</name>
    <name type="synonym">Candida utilis</name>
    <dbReference type="NCBI Taxonomy" id="983966"/>
    <lineage>
        <taxon>Eukaryota</taxon>
        <taxon>Fungi</taxon>
        <taxon>Dikarya</taxon>
        <taxon>Ascomycota</taxon>
        <taxon>Saccharomycotina</taxon>
        <taxon>Saccharomycetes</taxon>
        <taxon>Phaffomycetales</taxon>
        <taxon>Phaffomycetaceae</taxon>
        <taxon>Cyberlindnera</taxon>
    </lineage>
</organism>